<dbReference type="OrthoDB" id="645173at2"/>
<dbReference type="Pfam" id="PF16344">
    <property type="entry name" value="FecR_C"/>
    <property type="match status" value="1"/>
</dbReference>
<gene>
    <name evidence="3" type="ORF">BFS30_18880</name>
</gene>
<dbReference type="RefSeq" id="WP_069380715.1">
    <property type="nucleotide sequence ID" value="NZ_CP017141.1"/>
</dbReference>
<accession>A0A1D7QK41</accession>
<dbReference type="Gene3D" id="2.60.120.1440">
    <property type="match status" value="1"/>
</dbReference>
<evidence type="ECO:0008006" key="5">
    <source>
        <dbReference type="Google" id="ProtNLM"/>
    </source>
</evidence>
<protein>
    <recommendedName>
        <fullName evidence="5">Ferric-dicitrate binding protein FerR, regulates iron transport through sigma-19</fullName>
    </recommendedName>
</protein>
<dbReference type="KEGG" id="psty:BFS30_18880"/>
<dbReference type="InterPro" id="IPR006860">
    <property type="entry name" value="FecR"/>
</dbReference>
<feature type="domain" description="Protein FecR C-terminal" evidence="2">
    <location>
        <begin position="280"/>
        <end position="347"/>
    </location>
</feature>
<dbReference type="Pfam" id="PF04773">
    <property type="entry name" value="FecR"/>
    <property type="match status" value="1"/>
</dbReference>
<name>A0A1D7QK41_9SPHI</name>
<dbReference type="PANTHER" id="PTHR30273:SF2">
    <property type="entry name" value="PROTEIN FECR"/>
    <property type="match status" value="1"/>
</dbReference>
<evidence type="ECO:0000313" key="4">
    <source>
        <dbReference type="Proteomes" id="UP000094313"/>
    </source>
</evidence>
<dbReference type="InterPro" id="IPR032508">
    <property type="entry name" value="FecR_C"/>
</dbReference>
<dbReference type="PIRSF" id="PIRSF018266">
    <property type="entry name" value="FecR"/>
    <property type="match status" value="1"/>
</dbReference>
<dbReference type="PANTHER" id="PTHR30273">
    <property type="entry name" value="PERIPLASMIC SIGNAL SENSOR AND SIGMA FACTOR ACTIVATOR FECR-RELATED"/>
    <property type="match status" value="1"/>
</dbReference>
<dbReference type="Gene3D" id="3.55.50.30">
    <property type="match status" value="1"/>
</dbReference>
<organism evidence="3 4">
    <name type="scientific">Pedobacter steynii</name>
    <dbReference type="NCBI Taxonomy" id="430522"/>
    <lineage>
        <taxon>Bacteria</taxon>
        <taxon>Pseudomonadati</taxon>
        <taxon>Bacteroidota</taxon>
        <taxon>Sphingobacteriia</taxon>
        <taxon>Sphingobacteriales</taxon>
        <taxon>Sphingobacteriaceae</taxon>
        <taxon>Pedobacter</taxon>
    </lineage>
</organism>
<proteinExistence type="predicted"/>
<sequence length="351" mass="38983">MSREAFHLLLERYLQGKCTDEEKRIVEELYGMLDKEELEEINPREFNIMEQKLWDRIHLDISVPATASPIALTNHRILSAGTWRGIAAAVAGFVLLSSGYLFFKEEKQVPVFLAASAAFEVKELTNTSERAQKIIFEDGSFVVLDANAVVKYPVHFGREAREVTIEGTGFFQISKDASRPFLVYSKEVITKVLGTSFTVRTTSSGNGTEVSVRTGKVMVSPVSGRLAILKGILGTDKGVFLHPNQKAVFSADQKAFEKTLVSNPEPVYTGVDKQEIKEAFSFNDATVAEVIAQLKKAYEIDFIVENAGLYDNTFTGDLSEQSLYNKLDFLCESIKATYEVSGTSIVIKSKK</sequence>
<dbReference type="GO" id="GO:0016989">
    <property type="term" value="F:sigma factor antagonist activity"/>
    <property type="evidence" value="ECO:0007669"/>
    <property type="project" value="TreeGrafter"/>
</dbReference>
<dbReference type="AlphaFoldDB" id="A0A1D7QK41"/>
<evidence type="ECO:0000259" key="1">
    <source>
        <dbReference type="Pfam" id="PF04773"/>
    </source>
</evidence>
<dbReference type="EMBL" id="CP017141">
    <property type="protein sequence ID" value="AOM79052.1"/>
    <property type="molecule type" value="Genomic_DNA"/>
</dbReference>
<evidence type="ECO:0000259" key="2">
    <source>
        <dbReference type="Pfam" id="PF16344"/>
    </source>
</evidence>
<reference evidence="3 4" key="1">
    <citation type="submission" date="2016-08" db="EMBL/GenBank/DDBJ databases">
        <authorList>
            <person name="Seilhamer J.J."/>
        </authorList>
    </citation>
    <scope>NUCLEOTIDE SEQUENCE [LARGE SCALE GENOMIC DNA]</scope>
    <source>
        <strain evidence="3 4">DX4</strain>
    </source>
</reference>
<keyword evidence="4" id="KW-1185">Reference proteome</keyword>
<feature type="domain" description="FecR protein" evidence="1">
    <location>
        <begin position="129"/>
        <end position="217"/>
    </location>
</feature>
<dbReference type="InterPro" id="IPR012373">
    <property type="entry name" value="Ferrdict_sens_TM"/>
</dbReference>
<evidence type="ECO:0000313" key="3">
    <source>
        <dbReference type="EMBL" id="AOM79052.1"/>
    </source>
</evidence>
<dbReference type="Proteomes" id="UP000094313">
    <property type="component" value="Chromosome"/>
</dbReference>